<dbReference type="InterPro" id="IPR005467">
    <property type="entry name" value="His_kinase_dom"/>
</dbReference>
<feature type="transmembrane region" description="Helical" evidence="5">
    <location>
        <begin position="24"/>
        <end position="48"/>
    </location>
</feature>
<evidence type="ECO:0000256" key="1">
    <source>
        <dbReference type="ARBA" id="ARBA00000085"/>
    </source>
</evidence>
<feature type="transmembrane region" description="Helical" evidence="5">
    <location>
        <begin position="117"/>
        <end position="134"/>
    </location>
</feature>
<keyword evidence="3 7" id="KW-0418">Kinase</keyword>
<feature type="transmembrane region" description="Helical" evidence="5">
    <location>
        <begin position="141"/>
        <end position="161"/>
    </location>
</feature>
<dbReference type="GO" id="GO:0000155">
    <property type="term" value="F:phosphorelay sensor kinase activity"/>
    <property type="evidence" value="ECO:0007669"/>
    <property type="project" value="InterPro"/>
</dbReference>
<feature type="transmembrane region" description="Helical" evidence="5">
    <location>
        <begin position="167"/>
        <end position="185"/>
    </location>
</feature>
<keyword evidence="5" id="KW-0812">Transmembrane</keyword>
<dbReference type="EC" id="2.7.13.3" evidence="2"/>
<keyword evidence="8" id="KW-1185">Reference proteome</keyword>
<keyword evidence="5" id="KW-1133">Transmembrane helix</keyword>
<dbReference type="AlphaFoldDB" id="A0A1M7UKN5"/>
<dbReference type="InterPro" id="IPR004358">
    <property type="entry name" value="Sig_transdc_His_kin-like_C"/>
</dbReference>
<organism evidence="7 8">
    <name type="scientific">Desulfitobacterium chlororespirans DSM 11544</name>
    <dbReference type="NCBI Taxonomy" id="1121395"/>
    <lineage>
        <taxon>Bacteria</taxon>
        <taxon>Bacillati</taxon>
        <taxon>Bacillota</taxon>
        <taxon>Clostridia</taxon>
        <taxon>Eubacteriales</taxon>
        <taxon>Desulfitobacteriaceae</taxon>
        <taxon>Desulfitobacterium</taxon>
    </lineage>
</organism>
<dbReference type="PRINTS" id="PR00344">
    <property type="entry name" value="BCTRLSENSOR"/>
</dbReference>
<dbReference type="Proteomes" id="UP000184010">
    <property type="component" value="Unassembled WGS sequence"/>
</dbReference>
<sequence length="408" mass="46141">MLKRAVIHRDAAYKIKTPMDSIKWCRYIVNIGYICVALMAFAHVAWYFGARDYLVNPPDIYLKYFIIAPTIGICALNLLADLLVRSARVPIQAKEYLCSFILVIYSFYLIMAHEIAVVLLCTFMLSIFISAIFSKVKITRWVFLASMLSLMLFGVKMYVTGNMDSRMVMQIFITCLMFVGSYLMAKMLIQHYHDNFAAITSSHEEAAKNELAFLQAQIKPHFLYNALNTMVSFCYTDSERAASLLINFSKYLRLVFDVDHKSMLVSLEREIELIKAYVAIEKARFGEQINIEYTIEPELLSMEIPSFCLQPLVENAIKHGLCKKYAGGTVLISAQKSEGTIIIKISDTGIGMQPERLNKLKNIESSNDGVGFFNVSRRVKSWQGAQLDIQSTEGEGTAVTITVSDTIV</sequence>
<dbReference type="PROSITE" id="PS50109">
    <property type="entry name" value="HIS_KIN"/>
    <property type="match status" value="1"/>
</dbReference>
<dbReference type="InterPro" id="IPR003594">
    <property type="entry name" value="HATPase_dom"/>
</dbReference>
<dbReference type="GO" id="GO:0016020">
    <property type="term" value="C:membrane"/>
    <property type="evidence" value="ECO:0007669"/>
    <property type="project" value="InterPro"/>
</dbReference>
<proteinExistence type="predicted"/>
<dbReference type="InterPro" id="IPR036890">
    <property type="entry name" value="HATPase_C_sf"/>
</dbReference>
<dbReference type="PANTHER" id="PTHR34220">
    <property type="entry name" value="SENSOR HISTIDINE KINASE YPDA"/>
    <property type="match status" value="1"/>
</dbReference>
<keyword evidence="3 7" id="KW-0808">Transferase</keyword>
<evidence type="ECO:0000256" key="2">
    <source>
        <dbReference type="ARBA" id="ARBA00012438"/>
    </source>
</evidence>
<dbReference type="InterPro" id="IPR050640">
    <property type="entry name" value="Bact_2-comp_sensor_kinase"/>
</dbReference>
<keyword evidence="5" id="KW-0472">Membrane</keyword>
<keyword evidence="4" id="KW-0902">Two-component regulatory system</keyword>
<dbReference type="PANTHER" id="PTHR34220:SF7">
    <property type="entry name" value="SENSOR HISTIDINE KINASE YPDA"/>
    <property type="match status" value="1"/>
</dbReference>
<dbReference type="RefSeq" id="WP_072774262.1">
    <property type="nucleotide sequence ID" value="NZ_FRDN01000013.1"/>
</dbReference>
<evidence type="ECO:0000259" key="6">
    <source>
        <dbReference type="PROSITE" id="PS50109"/>
    </source>
</evidence>
<comment type="catalytic activity">
    <reaction evidence="1">
        <text>ATP + protein L-histidine = ADP + protein N-phospho-L-histidine.</text>
        <dbReference type="EC" id="2.7.13.3"/>
    </reaction>
</comment>
<gene>
    <name evidence="7" type="ORF">SAMN02745215_04054</name>
</gene>
<dbReference type="EMBL" id="FRDN01000013">
    <property type="protein sequence ID" value="SHN83518.1"/>
    <property type="molecule type" value="Genomic_DNA"/>
</dbReference>
<protein>
    <recommendedName>
        <fullName evidence="2">histidine kinase</fullName>
        <ecNumber evidence="2">2.7.13.3</ecNumber>
    </recommendedName>
</protein>
<dbReference type="STRING" id="1121395.SAMN02745215_04054"/>
<evidence type="ECO:0000313" key="8">
    <source>
        <dbReference type="Proteomes" id="UP000184010"/>
    </source>
</evidence>
<dbReference type="SUPFAM" id="SSF55874">
    <property type="entry name" value="ATPase domain of HSP90 chaperone/DNA topoisomerase II/histidine kinase"/>
    <property type="match status" value="1"/>
</dbReference>
<evidence type="ECO:0000256" key="3">
    <source>
        <dbReference type="ARBA" id="ARBA00022777"/>
    </source>
</evidence>
<accession>A0A1M7UKN5</accession>
<dbReference type="SMART" id="SM00387">
    <property type="entry name" value="HATPase_c"/>
    <property type="match status" value="1"/>
</dbReference>
<dbReference type="Gene3D" id="3.30.565.10">
    <property type="entry name" value="Histidine kinase-like ATPase, C-terminal domain"/>
    <property type="match status" value="1"/>
</dbReference>
<feature type="domain" description="Histidine kinase" evidence="6">
    <location>
        <begin position="309"/>
        <end position="407"/>
    </location>
</feature>
<evidence type="ECO:0000256" key="5">
    <source>
        <dbReference type="SAM" id="Phobius"/>
    </source>
</evidence>
<dbReference type="Pfam" id="PF02518">
    <property type="entry name" value="HATPase_c"/>
    <property type="match status" value="1"/>
</dbReference>
<reference evidence="8" key="1">
    <citation type="submission" date="2016-12" db="EMBL/GenBank/DDBJ databases">
        <authorList>
            <person name="Varghese N."/>
            <person name="Submissions S."/>
        </authorList>
    </citation>
    <scope>NUCLEOTIDE SEQUENCE [LARGE SCALE GENOMIC DNA]</scope>
    <source>
        <strain evidence="8">DSM 11544</strain>
    </source>
</reference>
<feature type="transmembrane region" description="Helical" evidence="5">
    <location>
        <begin position="60"/>
        <end position="84"/>
    </location>
</feature>
<name>A0A1M7UKN5_9FIRM</name>
<evidence type="ECO:0000313" key="7">
    <source>
        <dbReference type="EMBL" id="SHN83518.1"/>
    </source>
</evidence>
<dbReference type="Pfam" id="PF06580">
    <property type="entry name" value="His_kinase"/>
    <property type="match status" value="1"/>
</dbReference>
<dbReference type="InterPro" id="IPR010559">
    <property type="entry name" value="Sig_transdc_His_kin_internal"/>
</dbReference>
<feature type="transmembrane region" description="Helical" evidence="5">
    <location>
        <begin position="96"/>
        <end position="111"/>
    </location>
</feature>
<evidence type="ECO:0000256" key="4">
    <source>
        <dbReference type="ARBA" id="ARBA00023012"/>
    </source>
</evidence>